<dbReference type="Proteomes" id="UP000178059">
    <property type="component" value="Unassembled WGS sequence"/>
</dbReference>
<reference evidence="2 3" key="1">
    <citation type="journal article" date="2016" name="Nat. Commun.">
        <title>Thousands of microbial genomes shed light on interconnected biogeochemical processes in an aquifer system.</title>
        <authorList>
            <person name="Anantharaman K."/>
            <person name="Brown C.T."/>
            <person name="Hug L.A."/>
            <person name="Sharon I."/>
            <person name="Castelle C.J."/>
            <person name="Probst A.J."/>
            <person name="Thomas B.C."/>
            <person name="Singh A."/>
            <person name="Wilkins M.J."/>
            <person name="Karaoz U."/>
            <person name="Brodie E.L."/>
            <person name="Williams K.H."/>
            <person name="Hubbard S.S."/>
            <person name="Banfield J.F."/>
        </authorList>
    </citation>
    <scope>NUCLEOTIDE SEQUENCE [LARGE SCALE GENOMIC DNA]</scope>
</reference>
<dbReference type="PANTHER" id="PTHR33383:SF1">
    <property type="entry name" value="MEMBRANE PROTEIN INSERTION EFFICIENCY FACTOR-RELATED"/>
    <property type="match status" value="1"/>
</dbReference>
<protein>
    <recommendedName>
        <fullName evidence="1">Putative membrane protein insertion efficiency factor</fullName>
    </recommendedName>
</protein>
<dbReference type="GO" id="GO:0005886">
    <property type="term" value="C:plasma membrane"/>
    <property type="evidence" value="ECO:0007669"/>
    <property type="project" value="UniProtKB-SubCell"/>
</dbReference>
<evidence type="ECO:0000313" key="3">
    <source>
        <dbReference type="Proteomes" id="UP000178059"/>
    </source>
</evidence>
<dbReference type="PANTHER" id="PTHR33383">
    <property type="entry name" value="MEMBRANE PROTEIN INSERTION EFFICIENCY FACTOR-RELATED"/>
    <property type="match status" value="1"/>
</dbReference>
<comment type="function">
    <text evidence="1">Could be involved in insertion of integral membrane proteins into the membrane.</text>
</comment>
<dbReference type="EMBL" id="MFTT01000034">
    <property type="protein sequence ID" value="OGI69064.1"/>
    <property type="molecule type" value="Genomic_DNA"/>
</dbReference>
<dbReference type="AlphaFoldDB" id="A0A1F6VHH2"/>
<organism evidence="2 3">
    <name type="scientific">Candidatus Nomurabacteria bacterium RIFCSPHIGHO2_01_FULL_42_16</name>
    <dbReference type="NCBI Taxonomy" id="1801743"/>
    <lineage>
        <taxon>Bacteria</taxon>
        <taxon>Candidatus Nomuraibacteriota</taxon>
    </lineage>
</organism>
<comment type="subcellular location">
    <subcellularLocation>
        <location evidence="1">Cell membrane</location>
        <topology evidence="1">Peripheral membrane protein</topology>
        <orientation evidence="1">Cytoplasmic side</orientation>
    </subcellularLocation>
</comment>
<gene>
    <name evidence="2" type="ORF">A2824_00570</name>
</gene>
<comment type="similarity">
    <text evidence="1">Belongs to the UPF0161 family.</text>
</comment>
<dbReference type="STRING" id="1801743.A2824_00570"/>
<dbReference type="HAMAP" id="MF_00386">
    <property type="entry name" value="UPF0161_YidD"/>
    <property type="match status" value="1"/>
</dbReference>
<accession>A0A1F6VHH2</accession>
<sequence>MKKFLIKFIKLYQYTLSPDKNIFWPRRKTCLFYPTCSDYAIEAIKKYGSIKGVVFSIKRLVRCHPWQEPKVDKLP</sequence>
<dbReference type="InterPro" id="IPR002696">
    <property type="entry name" value="Membr_insert_effic_factor_YidD"/>
</dbReference>
<dbReference type="NCBIfam" id="TIGR00278">
    <property type="entry name" value="membrane protein insertion efficiency factor YidD"/>
    <property type="match status" value="1"/>
</dbReference>
<name>A0A1F6VHH2_9BACT</name>
<proteinExistence type="inferred from homology"/>
<dbReference type="Pfam" id="PF01809">
    <property type="entry name" value="YidD"/>
    <property type="match status" value="1"/>
</dbReference>
<evidence type="ECO:0000256" key="1">
    <source>
        <dbReference type="HAMAP-Rule" id="MF_00386"/>
    </source>
</evidence>
<keyword evidence="1" id="KW-0472">Membrane</keyword>
<comment type="caution">
    <text evidence="2">The sequence shown here is derived from an EMBL/GenBank/DDBJ whole genome shotgun (WGS) entry which is preliminary data.</text>
</comment>
<evidence type="ECO:0000313" key="2">
    <source>
        <dbReference type="EMBL" id="OGI69064.1"/>
    </source>
</evidence>
<dbReference type="SMART" id="SM01234">
    <property type="entry name" value="Haemolytic"/>
    <property type="match status" value="1"/>
</dbReference>
<keyword evidence="1" id="KW-1003">Cell membrane</keyword>